<evidence type="ECO:0000313" key="2">
    <source>
        <dbReference type="Proteomes" id="UP000825228"/>
    </source>
</evidence>
<dbReference type="EMBL" id="JABUBU010000003">
    <property type="protein sequence ID" value="MBY6366536.1"/>
    <property type="molecule type" value="Genomic_DNA"/>
</dbReference>
<dbReference type="PANTHER" id="PTHR38733">
    <property type="entry name" value="PROTEIN MCRC"/>
    <property type="match status" value="1"/>
</dbReference>
<comment type="caution">
    <text evidence="1">The sequence shown here is derived from an EMBL/GenBank/DDBJ whole genome shotgun (WGS) entry which is preliminary data.</text>
</comment>
<evidence type="ECO:0000313" key="1">
    <source>
        <dbReference type="EMBL" id="MBY6366536.1"/>
    </source>
</evidence>
<protein>
    <submittedName>
        <fullName evidence="1">Restriction endonuclease</fullName>
    </submittedName>
</protein>
<keyword evidence="2" id="KW-1185">Reference proteome</keyword>
<accession>A0ABS7P3A1</accession>
<keyword evidence="1" id="KW-0540">Nuclease</keyword>
<dbReference type="RefSeq" id="WP_222683858.1">
    <property type="nucleotide sequence ID" value="NZ_JABUBT010000015.1"/>
</dbReference>
<dbReference type="GO" id="GO:0004519">
    <property type="term" value="F:endonuclease activity"/>
    <property type="evidence" value="ECO:0007669"/>
    <property type="project" value="UniProtKB-KW"/>
</dbReference>
<dbReference type="InterPro" id="IPR019292">
    <property type="entry name" value="McrC"/>
</dbReference>
<dbReference type="Proteomes" id="UP000825228">
    <property type="component" value="Unassembled WGS sequence"/>
</dbReference>
<keyword evidence="1" id="KW-0378">Hydrolase</keyword>
<reference evidence="1 2" key="1">
    <citation type="submission" date="2020-06" db="EMBL/GenBank/DDBJ databases">
        <title>Taxonomy, biology and ecology of Rhodococcus bacteria occurring in California pistachio and other woody hosts as revealed by genome sequence analyses.</title>
        <authorList>
            <person name="Gai Y."/>
            <person name="Riely B."/>
        </authorList>
    </citation>
    <scope>NUCLEOTIDE SEQUENCE [LARGE SCALE GENOMIC DNA]</scope>
    <source>
        <strain evidence="1 2">BP-281</strain>
    </source>
</reference>
<dbReference type="PANTHER" id="PTHR38733:SF1">
    <property type="entry name" value="TYPE IV METHYL-DIRECTED RESTRICTION ENZYME ECOKMCRBC"/>
    <property type="match status" value="1"/>
</dbReference>
<proteinExistence type="predicted"/>
<gene>
    <name evidence="1" type="ORF">HQ603_07195</name>
</gene>
<organism evidence="1 2">
    <name type="scientific">Rhodococcoides corynebacterioides</name>
    <dbReference type="NCBI Taxonomy" id="53972"/>
    <lineage>
        <taxon>Bacteria</taxon>
        <taxon>Bacillati</taxon>
        <taxon>Actinomycetota</taxon>
        <taxon>Actinomycetes</taxon>
        <taxon>Mycobacteriales</taxon>
        <taxon>Nocardiaceae</taxon>
        <taxon>Rhodococcoides</taxon>
    </lineage>
</organism>
<keyword evidence="1" id="KW-0255">Endonuclease</keyword>
<sequence>MRPTTLILTEGGPPQPVRLSPIEYYTLRSLAIVDITPTLETGIYSISAGRKIGAVSVGDTQVIVRPKITDLNRLVFLLGYSLNRDIWRDDHVRLTEADELLPALAEAFSRLAARATEQGLLQGYRTVKDVLPVLRGRVLAGEQMSRRFGLPVPLAVEYDDFTVDIAENRLLLAAALRLLTVAGLSVATRRRLMRLRVALADVTVPTRGEVHPSWEPSRLNTRYHNALRLADIILAAQSFEHRAGDLTVTGFMFDMWRIFEDFVCAALGDALATLGGRYAIQHPLHLDDSLEVRMKPDLVWLGSHDRCRAVVDAKYKAERPDGFPDADLYQMLAYCTVLGLEHGHLVYAKGNEQVRTHTVRRAGVVIFCHTLDLAEPPAQLLGQVDQLARRIANRVPGRQ</sequence>
<name>A0ABS7P3A1_9NOCA</name>
<dbReference type="Pfam" id="PF10117">
    <property type="entry name" value="McrBC"/>
    <property type="match status" value="1"/>
</dbReference>